<reference evidence="2 3" key="1">
    <citation type="submission" date="2019-11" db="EMBL/GenBank/DDBJ databases">
        <title>Whole genome sequence of Oryza granulata.</title>
        <authorList>
            <person name="Li W."/>
        </authorList>
    </citation>
    <scope>NUCLEOTIDE SEQUENCE [LARGE SCALE GENOMIC DNA]</scope>
    <source>
        <strain evidence="3">cv. Menghai</strain>
        <tissue evidence="2">Leaf</tissue>
    </source>
</reference>
<name>A0A6G1E3H2_9ORYZ</name>
<feature type="compositionally biased region" description="Low complexity" evidence="1">
    <location>
        <begin position="112"/>
        <end position="136"/>
    </location>
</feature>
<dbReference type="Proteomes" id="UP000479710">
    <property type="component" value="Unassembled WGS sequence"/>
</dbReference>
<evidence type="ECO:0000313" key="3">
    <source>
        <dbReference type="Proteomes" id="UP000479710"/>
    </source>
</evidence>
<feature type="region of interest" description="Disordered" evidence="1">
    <location>
        <begin position="1"/>
        <end position="136"/>
    </location>
</feature>
<comment type="caution">
    <text evidence="2">The sequence shown here is derived from an EMBL/GenBank/DDBJ whole genome shotgun (WGS) entry which is preliminary data.</text>
</comment>
<organism evidence="2 3">
    <name type="scientific">Oryza meyeriana var. granulata</name>
    <dbReference type="NCBI Taxonomy" id="110450"/>
    <lineage>
        <taxon>Eukaryota</taxon>
        <taxon>Viridiplantae</taxon>
        <taxon>Streptophyta</taxon>
        <taxon>Embryophyta</taxon>
        <taxon>Tracheophyta</taxon>
        <taxon>Spermatophyta</taxon>
        <taxon>Magnoliopsida</taxon>
        <taxon>Liliopsida</taxon>
        <taxon>Poales</taxon>
        <taxon>Poaceae</taxon>
        <taxon>BOP clade</taxon>
        <taxon>Oryzoideae</taxon>
        <taxon>Oryzeae</taxon>
        <taxon>Oryzinae</taxon>
        <taxon>Oryza</taxon>
        <taxon>Oryza meyeriana</taxon>
    </lineage>
</organism>
<feature type="compositionally biased region" description="Basic and acidic residues" evidence="1">
    <location>
        <begin position="63"/>
        <end position="76"/>
    </location>
</feature>
<evidence type="ECO:0000313" key="2">
    <source>
        <dbReference type="EMBL" id="KAF0919106.1"/>
    </source>
</evidence>
<keyword evidence="3" id="KW-1185">Reference proteome</keyword>
<feature type="compositionally biased region" description="Basic and acidic residues" evidence="1">
    <location>
        <begin position="13"/>
        <end position="23"/>
    </location>
</feature>
<proteinExistence type="predicted"/>
<dbReference type="EMBL" id="SPHZ02000005">
    <property type="protein sequence ID" value="KAF0919106.1"/>
    <property type="molecule type" value="Genomic_DNA"/>
</dbReference>
<dbReference type="AlphaFoldDB" id="A0A6G1E3H2"/>
<protein>
    <submittedName>
        <fullName evidence="2">Uncharacterized protein</fullName>
    </submittedName>
</protein>
<feature type="compositionally biased region" description="Low complexity" evidence="1">
    <location>
        <begin position="82"/>
        <end position="104"/>
    </location>
</feature>
<evidence type="ECO:0000256" key="1">
    <source>
        <dbReference type="SAM" id="MobiDB-lite"/>
    </source>
</evidence>
<gene>
    <name evidence="2" type="ORF">E2562_028392</name>
</gene>
<accession>A0A6G1E3H2</accession>
<sequence length="136" mass="13946">MDKTSSLNASHGDIPKPGEELWRRRQLWRSLPAPHGVDRSPAAQAALTEARGGAGGAVWIKRSWGERAGAGEESSRRRGRPSVELAAQGRPMPGRAAPARPSLGAGEGCAGSGRRAGSAGSASTGSRGRQAASGQQ</sequence>